<evidence type="ECO:0000313" key="12">
    <source>
        <dbReference type="Proteomes" id="UP000636458"/>
    </source>
</evidence>
<keyword evidence="8" id="KW-1003">Cell membrane</keyword>
<dbReference type="Gene3D" id="3.40.50.1000">
    <property type="entry name" value="HAD superfamily/HAD-like"/>
    <property type="match status" value="1"/>
</dbReference>
<name>A0A934SHX3_9MICO</name>
<evidence type="ECO:0000259" key="9">
    <source>
        <dbReference type="Pfam" id="PF00122"/>
    </source>
</evidence>
<dbReference type="InterPro" id="IPR059000">
    <property type="entry name" value="ATPase_P-type_domA"/>
</dbReference>
<dbReference type="NCBIfam" id="TIGR01512">
    <property type="entry name" value="ATPase-IB2_Cd"/>
    <property type="match status" value="1"/>
</dbReference>
<accession>A0A934SHX3</accession>
<keyword evidence="3 8" id="KW-0812">Transmembrane</keyword>
<dbReference type="PANTHER" id="PTHR48085">
    <property type="entry name" value="CADMIUM/ZINC-TRANSPORTING ATPASE HMA2-RELATED"/>
    <property type="match status" value="1"/>
</dbReference>
<dbReference type="InterPro" id="IPR023298">
    <property type="entry name" value="ATPase_P-typ_TM_dom_sf"/>
</dbReference>
<dbReference type="RefSeq" id="WP_200555250.1">
    <property type="nucleotide sequence ID" value="NZ_JAEPES010000001.1"/>
</dbReference>
<dbReference type="InterPro" id="IPR023214">
    <property type="entry name" value="HAD_sf"/>
</dbReference>
<keyword evidence="7 8" id="KW-0472">Membrane</keyword>
<dbReference type="Pfam" id="PF00702">
    <property type="entry name" value="Hydrolase"/>
    <property type="match status" value="1"/>
</dbReference>
<dbReference type="EMBL" id="JAEPES010000003">
    <property type="protein sequence ID" value="MBK4347905.1"/>
    <property type="molecule type" value="Genomic_DNA"/>
</dbReference>
<feature type="transmembrane region" description="Helical" evidence="8">
    <location>
        <begin position="582"/>
        <end position="605"/>
    </location>
</feature>
<evidence type="ECO:0000256" key="6">
    <source>
        <dbReference type="ARBA" id="ARBA00022989"/>
    </source>
</evidence>
<dbReference type="GO" id="GO:0019829">
    <property type="term" value="F:ATPase-coupled monoatomic cation transmembrane transporter activity"/>
    <property type="evidence" value="ECO:0007669"/>
    <property type="project" value="InterPro"/>
</dbReference>
<feature type="transmembrane region" description="Helical" evidence="8">
    <location>
        <begin position="253"/>
        <end position="272"/>
    </location>
</feature>
<dbReference type="InterPro" id="IPR018303">
    <property type="entry name" value="ATPase_P-typ_P_site"/>
</dbReference>
<dbReference type="InterPro" id="IPR001757">
    <property type="entry name" value="P_typ_ATPase"/>
</dbReference>
<evidence type="ECO:0000256" key="7">
    <source>
        <dbReference type="ARBA" id="ARBA00023136"/>
    </source>
</evidence>
<sequence>MSVVKLRPASKTIRPHQRARAGALRLARRYALLIGTMVIGVLGGILAVTGLEQGLPWLFGGYCTIVGVGEAVIMVRQMMARVFGIDILAVLAIGSTVAVGEYVASLIIVVMLAGGRALEDFAEGRAEAELSALLDREPRIAHLLTGDDEIADVDVGAVAVGDRIVVRSGEMVPVDATLESEDAAFDLSSVSGESMPVTTHRGEIVYSGAINGSTVSTLRTIATAADSQYQGIVALVRRAAENKAPVVRLADRYALPFTAVAVVIAAVAWMISGDPKRAAEVLVLATPCPLVLAAPVAFIGGMSRSARVGIVMKGGAVLELLARARTVVFDKTGTLTTGTPTIVRIRPESGLDATQLLRLAASAEQYSSHVLAASIARAAQLAKLTLLPAEGAVEKEARGVDARVDGRLVSVGSRDFIATRCTAAPSTPISGGELAIYVAIDGRFGGAIVATDPVRANARDTIARLAAFEGIGSIRMLTGDSDSTAEHVAGEVGISDLRARCLPADKVEAVRAIDDRPVIMVGDGVNDAPVLAAADVGIAMGARGASAASESASAVLLLDDISLVVSAIVIGRRSVRIALQSIWIGIGLSVGLMIIAAFGFIPAVVGAALQEVVDLATILNALRTVRVPRATPSAKLSS</sequence>
<evidence type="ECO:0000256" key="1">
    <source>
        <dbReference type="ARBA" id="ARBA00004651"/>
    </source>
</evidence>
<dbReference type="SFLD" id="SFLDF00027">
    <property type="entry name" value="p-type_atpase"/>
    <property type="match status" value="1"/>
</dbReference>
<dbReference type="InterPro" id="IPR008250">
    <property type="entry name" value="ATPase_P-typ_transduc_dom_A_sf"/>
</dbReference>
<dbReference type="Gene3D" id="3.40.1110.10">
    <property type="entry name" value="Calcium-transporting ATPase, cytoplasmic domain N"/>
    <property type="match status" value="1"/>
</dbReference>
<dbReference type="InterPro" id="IPR036412">
    <property type="entry name" value="HAD-like_sf"/>
</dbReference>
<dbReference type="NCBIfam" id="TIGR01494">
    <property type="entry name" value="ATPase_P-type"/>
    <property type="match status" value="1"/>
</dbReference>
<evidence type="ECO:0000256" key="2">
    <source>
        <dbReference type="ARBA" id="ARBA00006024"/>
    </source>
</evidence>
<dbReference type="GO" id="GO:0005524">
    <property type="term" value="F:ATP binding"/>
    <property type="evidence" value="ECO:0007669"/>
    <property type="project" value="UniProtKB-UniRule"/>
</dbReference>
<evidence type="ECO:0000256" key="3">
    <source>
        <dbReference type="ARBA" id="ARBA00022692"/>
    </source>
</evidence>
<dbReference type="SUPFAM" id="SSF81653">
    <property type="entry name" value="Calcium ATPase, transduction domain A"/>
    <property type="match status" value="1"/>
</dbReference>
<dbReference type="GO" id="GO:0015086">
    <property type="term" value="F:cadmium ion transmembrane transporter activity"/>
    <property type="evidence" value="ECO:0007669"/>
    <property type="project" value="TreeGrafter"/>
</dbReference>
<dbReference type="PRINTS" id="PR00120">
    <property type="entry name" value="HATPASE"/>
</dbReference>
<dbReference type="GO" id="GO:0016887">
    <property type="term" value="F:ATP hydrolysis activity"/>
    <property type="evidence" value="ECO:0007669"/>
    <property type="project" value="InterPro"/>
</dbReference>
<comment type="caution">
    <text evidence="10">The sequence shown here is derived from an EMBL/GenBank/DDBJ whole genome shotgun (WGS) entry which is preliminary data.</text>
</comment>
<evidence type="ECO:0000256" key="5">
    <source>
        <dbReference type="ARBA" id="ARBA00022967"/>
    </source>
</evidence>
<dbReference type="InterPro" id="IPR051014">
    <property type="entry name" value="Cation_Transport_ATPase_IB"/>
</dbReference>
<feature type="transmembrane region" description="Helical" evidence="8">
    <location>
        <begin position="30"/>
        <end position="51"/>
    </location>
</feature>
<dbReference type="InterPro" id="IPR027256">
    <property type="entry name" value="P-typ_ATPase_IB"/>
</dbReference>
<dbReference type="AlphaFoldDB" id="A0A934SHX3"/>
<keyword evidence="8" id="KW-0547">Nucleotide-binding</keyword>
<dbReference type="SUPFAM" id="SSF56784">
    <property type="entry name" value="HAD-like"/>
    <property type="match status" value="1"/>
</dbReference>
<keyword evidence="6 8" id="KW-1133">Transmembrane helix</keyword>
<feature type="transmembrane region" description="Helical" evidence="8">
    <location>
        <begin position="87"/>
        <end position="113"/>
    </location>
</feature>
<dbReference type="Proteomes" id="UP000636458">
    <property type="component" value="Unassembled WGS sequence"/>
</dbReference>
<dbReference type="PANTHER" id="PTHR48085:SF5">
    <property type="entry name" value="CADMIUM_ZINC-TRANSPORTING ATPASE HMA4-RELATED"/>
    <property type="match status" value="1"/>
</dbReference>
<evidence type="ECO:0000313" key="10">
    <source>
        <dbReference type="EMBL" id="MBK4346972.1"/>
    </source>
</evidence>
<keyword evidence="12" id="KW-1185">Reference proteome</keyword>
<dbReference type="PROSITE" id="PS00154">
    <property type="entry name" value="ATPASE_E1_E2"/>
    <property type="match status" value="1"/>
</dbReference>
<comment type="similarity">
    <text evidence="2 8">Belongs to the cation transport ATPase (P-type) (TC 3.A.3) family. Type IB subfamily.</text>
</comment>
<dbReference type="SFLD" id="SFLDG00002">
    <property type="entry name" value="C1.7:_P-type_atpase_like"/>
    <property type="match status" value="1"/>
</dbReference>
<feature type="transmembrane region" description="Helical" evidence="8">
    <location>
        <begin position="281"/>
        <end position="302"/>
    </location>
</feature>
<dbReference type="Gene3D" id="2.70.150.10">
    <property type="entry name" value="Calcium-transporting ATPase, cytoplasmic transduction domain A"/>
    <property type="match status" value="1"/>
</dbReference>
<keyword evidence="5" id="KW-1278">Translocase</keyword>
<dbReference type="PRINTS" id="PR00119">
    <property type="entry name" value="CATATPASE"/>
</dbReference>
<evidence type="ECO:0000256" key="8">
    <source>
        <dbReference type="RuleBase" id="RU362081"/>
    </source>
</evidence>
<dbReference type="EMBL" id="JAEPES010000001">
    <property type="protein sequence ID" value="MBK4346972.1"/>
    <property type="molecule type" value="Genomic_DNA"/>
</dbReference>
<protein>
    <submittedName>
        <fullName evidence="10">Cadmium-translocating P-type ATPase</fullName>
    </submittedName>
</protein>
<feature type="domain" description="P-type ATPase A" evidence="9">
    <location>
        <begin position="137"/>
        <end position="236"/>
    </location>
</feature>
<comment type="subcellular location">
    <subcellularLocation>
        <location evidence="1">Cell membrane</location>
        <topology evidence="1">Multi-pass membrane protein</topology>
    </subcellularLocation>
</comment>
<dbReference type="GO" id="GO:0005886">
    <property type="term" value="C:plasma membrane"/>
    <property type="evidence" value="ECO:0007669"/>
    <property type="project" value="UniProtKB-SubCell"/>
</dbReference>
<reference evidence="10" key="1">
    <citation type="submission" date="2021-01" db="EMBL/GenBank/DDBJ databases">
        <title>Lacisediminihabitans sp. nov. strain G11-30, isolated from Antarctic Soil.</title>
        <authorList>
            <person name="Li J."/>
        </authorList>
    </citation>
    <scope>NUCLEOTIDE SEQUENCE</scope>
    <source>
        <strain evidence="10">G11-30</strain>
    </source>
</reference>
<dbReference type="NCBIfam" id="TIGR01525">
    <property type="entry name" value="ATPase-IB_hvy"/>
    <property type="match status" value="1"/>
</dbReference>
<evidence type="ECO:0000313" key="11">
    <source>
        <dbReference type="EMBL" id="MBK4347905.1"/>
    </source>
</evidence>
<dbReference type="GO" id="GO:0046872">
    <property type="term" value="F:metal ion binding"/>
    <property type="evidence" value="ECO:0007669"/>
    <property type="project" value="UniProtKB-KW"/>
</dbReference>
<dbReference type="InterPro" id="IPR023299">
    <property type="entry name" value="ATPase_P-typ_cyto_dom_N"/>
</dbReference>
<proteinExistence type="inferred from homology"/>
<organism evidence="10 12">
    <name type="scientific">Lacisediminihabitans changchengi</name>
    <dbReference type="NCBI Taxonomy" id="2787634"/>
    <lineage>
        <taxon>Bacteria</taxon>
        <taxon>Bacillati</taxon>
        <taxon>Actinomycetota</taxon>
        <taxon>Actinomycetes</taxon>
        <taxon>Micrococcales</taxon>
        <taxon>Microbacteriaceae</taxon>
        <taxon>Lacisediminihabitans</taxon>
    </lineage>
</organism>
<dbReference type="SFLD" id="SFLDS00003">
    <property type="entry name" value="Haloacid_Dehalogenase"/>
    <property type="match status" value="1"/>
</dbReference>
<evidence type="ECO:0000256" key="4">
    <source>
        <dbReference type="ARBA" id="ARBA00022723"/>
    </source>
</evidence>
<gene>
    <name evidence="10" type="primary">cadA</name>
    <name evidence="10" type="ORF">IV501_04940</name>
    <name evidence="11" type="ORF">IV501_09685</name>
</gene>
<keyword evidence="4 8" id="KW-0479">Metal-binding</keyword>
<dbReference type="InterPro" id="IPR044492">
    <property type="entry name" value="P_typ_ATPase_HD_dom"/>
</dbReference>
<dbReference type="Pfam" id="PF00122">
    <property type="entry name" value="E1-E2_ATPase"/>
    <property type="match status" value="1"/>
</dbReference>
<keyword evidence="8" id="KW-0067">ATP-binding</keyword>
<dbReference type="SUPFAM" id="SSF81665">
    <property type="entry name" value="Calcium ATPase, transmembrane domain M"/>
    <property type="match status" value="1"/>
</dbReference>